<feature type="transmembrane region" description="Helical" evidence="7">
    <location>
        <begin position="39"/>
        <end position="56"/>
    </location>
</feature>
<protein>
    <recommendedName>
        <fullName evidence="8">Cardiolipin synthase N-terminal domain-containing protein</fullName>
    </recommendedName>
</protein>
<proteinExistence type="predicted"/>
<evidence type="ECO:0000256" key="7">
    <source>
        <dbReference type="SAM" id="Phobius"/>
    </source>
</evidence>
<feature type="compositionally biased region" description="Acidic residues" evidence="6">
    <location>
        <begin position="113"/>
        <end position="124"/>
    </location>
</feature>
<keyword evidence="2" id="KW-1003">Cell membrane</keyword>
<sequence>MARFLIILSVAAVVFTIFAIVDCATQPETRHRGVPKGAWVVITLVPVIGGILWLTIGRARKGQQPPSRPVAPDDNPGFLTAADERIRQIEEELAMLDAEEQFNAPSAEKPGDGDDEVDEDDDDGQSPVRN</sequence>
<feature type="domain" description="Cardiolipin synthase N-terminal" evidence="8">
    <location>
        <begin position="14"/>
        <end position="58"/>
    </location>
</feature>
<evidence type="ECO:0000256" key="5">
    <source>
        <dbReference type="ARBA" id="ARBA00023136"/>
    </source>
</evidence>
<keyword evidence="10" id="KW-1185">Reference proteome</keyword>
<comment type="caution">
    <text evidence="9">The sequence shown here is derived from an EMBL/GenBank/DDBJ whole genome shotgun (WGS) entry which is preliminary data.</text>
</comment>
<dbReference type="InterPro" id="IPR027379">
    <property type="entry name" value="CLS_N"/>
</dbReference>
<evidence type="ECO:0000256" key="3">
    <source>
        <dbReference type="ARBA" id="ARBA00022692"/>
    </source>
</evidence>
<evidence type="ECO:0000256" key="6">
    <source>
        <dbReference type="SAM" id="MobiDB-lite"/>
    </source>
</evidence>
<keyword evidence="4 7" id="KW-1133">Transmembrane helix</keyword>
<keyword evidence="3 7" id="KW-0812">Transmembrane</keyword>
<name>A0ABS4ZJA1_9MICO</name>
<evidence type="ECO:0000313" key="9">
    <source>
        <dbReference type="EMBL" id="MBP2437367.1"/>
    </source>
</evidence>
<dbReference type="RefSeq" id="WP_165134173.1">
    <property type="nucleotide sequence ID" value="NZ_CP049253.1"/>
</dbReference>
<keyword evidence="5 7" id="KW-0472">Membrane</keyword>
<evidence type="ECO:0000259" key="8">
    <source>
        <dbReference type="Pfam" id="PF13396"/>
    </source>
</evidence>
<evidence type="ECO:0000313" key="10">
    <source>
        <dbReference type="Proteomes" id="UP001519362"/>
    </source>
</evidence>
<comment type="subcellular location">
    <subcellularLocation>
        <location evidence="1">Cell membrane</location>
        <topology evidence="1">Multi-pass membrane protein</topology>
    </subcellularLocation>
</comment>
<dbReference type="Pfam" id="PF13396">
    <property type="entry name" value="PLDc_N"/>
    <property type="match status" value="1"/>
</dbReference>
<organism evidence="9 10">
    <name type="scientific">Microbacterium amylolyticum</name>
    <dbReference type="NCBI Taxonomy" id="936337"/>
    <lineage>
        <taxon>Bacteria</taxon>
        <taxon>Bacillati</taxon>
        <taxon>Actinomycetota</taxon>
        <taxon>Actinomycetes</taxon>
        <taxon>Micrococcales</taxon>
        <taxon>Microbacteriaceae</taxon>
        <taxon>Microbacterium</taxon>
    </lineage>
</organism>
<reference evidence="9 10" key="1">
    <citation type="submission" date="2021-03" db="EMBL/GenBank/DDBJ databases">
        <title>Sequencing the genomes of 1000 actinobacteria strains.</title>
        <authorList>
            <person name="Klenk H.-P."/>
        </authorList>
    </citation>
    <scope>NUCLEOTIDE SEQUENCE [LARGE SCALE GENOMIC DNA]</scope>
    <source>
        <strain evidence="9 10">DSM 24221</strain>
    </source>
</reference>
<evidence type="ECO:0000256" key="2">
    <source>
        <dbReference type="ARBA" id="ARBA00022475"/>
    </source>
</evidence>
<feature type="region of interest" description="Disordered" evidence="6">
    <location>
        <begin position="97"/>
        <end position="130"/>
    </location>
</feature>
<accession>A0ABS4ZJA1</accession>
<evidence type="ECO:0000256" key="4">
    <source>
        <dbReference type="ARBA" id="ARBA00022989"/>
    </source>
</evidence>
<gene>
    <name evidence="9" type="ORF">JOF34_001953</name>
</gene>
<evidence type="ECO:0000256" key="1">
    <source>
        <dbReference type="ARBA" id="ARBA00004651"/>
    </source>
</evidence>
<dbReference type="EMBL" id="JAGIOL010000001">
    <property type="protein sequence ID" value="MBP2437367.1"/>
    <property type="molecule type" value="Genomic_DNA"/>
</dbReference>
<dbReference type="Proteomes" id="UP001519362">
    <property type="component" value="Unassembled WGS sequence"/>
</dbReference>